<proteinExistence type="predicted"/>
<evidence type="ECO:0000313" key="2">
    <source>
        <dbReference type="EMBL" id="KAK4464599.1"/>
    </source>
</evidence>
<sequence length="66" mass="7531">MSFSFSFFRFLGYFGYYYLGGVVSYPLVPVFFGGRGGLVFDTPLTILLFIFLSCSLASWIPIYWEG</sequence>
<accession>A0AAV9HUQ9</accession>
<keyword evidence="1" id="KW-0812">Transmembrane</keyword>
<keyword evidence="1" id="KW-1133">Transmembrane helix</keyword>
<evidence type="ECO:0000313" key="3">
    <source>
        <dbReference type="Proteomes" id="UP001321749"/>
    </source>
</evidence>
<dbReference type="AlphaFoldDB" id="A0AAV9HUQ9"/>
<feature type="transmembrane region" description="Helical" evidence="1">
    <location>
        <begin position="15"/>
        <end position="32"/>
    </location>
</feature>
<comment type="caution">
    <text evidence="2">The sequence shown here is derived from an EMBL/GenBank/DDBJ whole genome shotgun (WGS) entry which is preliminary data.</text>
</comment>
<gene>
    <name evidence="2" type="ORF">QBC42DRAFT_263279</name>
</gene>
<reference evidence="2" key="2">
    <citation type="submission" date="2023-06" db="EMBL/GenBank/DDBJ databases">
        <authorList>
            <consortium name="Lawrence Berkeley National Laboratory"/>
            <person name="Mondo S.J."/>
            <person name="Hensen N."/>
            <person name="Bonometti L."/>
            <person name="Westerberg I."/>
            <person name="Brannstrom I.O."/>
            <person name="Guillou S."/>
            <person name="Cros-Aarteil S."/>
            <person name="Calhoun S."/>
            <person name="Haridas S."/>
            <person name="Kuo A."/>
            <person name="Pangilinan J."/>
            <person name="Riley R."/>
            <person name="Labutti K."/>
            <person name="Andreopoulos B."/>
            <person name="Lipzen A."/>
            <person name="Chen C."/>
            <person name="Yanf M."/>
            <person name="Daum C."/>
            <person name="Ng V."/>
            <person name="Clum A."/>
            <person name="Steindorff A."/>
            <person name="Ohm R."/>
            <person name="Martin F."/>
            <person name="Silar P."/>
            <person name="Natvig D."/>
            <person name="Lalanne C."/>
            <person name="Gautier V."/>
            <person name="Ament-Velasquez S.L."/>
            <person name="Kruys A."/>
            <person name="Hutchinson M.I."/>
            <person name="Powell A.J."/>
            <person name="Barry K."/>
            <person name="Miller A.N."/>
            <person name="Grigoriev I.V."/>
            <person name="Debuchy R."/>
            <person name="Gladieux P."/>
            <person name="Thoren M.H."/>
            <person name="Johannesson H."/>
        </authorList>
    </citation>
    <scope>NUCLEOTIDE SEQUENCE</scope>
    <source>
        <strain evidence="2">PSN324</strain>
    </source>
</reference>
<organism evidence="2 3">
    <name type="scientific">Cladorrhinum samala</name>
    <dbReference type="NCBI Taxonomy" id="585594"/>
    <lineage>
        <taxon>Eukaryota</taxon>
        <taxon>Fungi</taxon>
        <taxon>Dikarya</taxon>
        <taxon>Ascomycota</taxon>
        <taxon>Pezizomycotina</taxon>
        <taxon>Sordariomycetes</taxon>
        <taxon>Sordariomycetidae</taxon>
        <taxon>Sordariales</taxon>
        <taxon>Podosporaceae</taxon>
        <taxon>Cladorrhinum</taxon>
    </lineage>
</organism>
<keyword evidence="1" id="KW-0472">Membrane</keyword>
<dbReference type="EMBL" id="MU864947">
    <property type="protein sequence ID" value="KAK4464599.1"/>
    <property type="molecule type" value="Genomic_DNA"/>
</dbReference>
<protein>
    <submittedName>
        <fullName evidence="2">Uncharacterized protein</fullName>
    </submittedName>
</protein>
<dbReference type="Proteomes" id="UP001321749">
    <property type="component" value="Unassembled WGS sequence"/>
</dbReference>
<name>A0AAV9HUQ9_9PEZI</name>
<evidence type="ECO:0000256" key="1">
    <source>
        <dbReference type="SAM" id="Phobius"/>
    </source>
</evidence>
<keyword evidence="3" id="KW-1185">Reference proteome</keyword>
<feature type="transmembrane region" description="Helical" evidence="1">
    <location>
        <begin position="44"/>
        <end position="64"/>
    </location>
</feature>
<reference evidence="2" key="1">
    <citation type="journal article" date="2023" name="Mol. Phylogenet. Evol.">
        <title>Genome-scale phylogeny and comparative genomics of the fungal order Sordariales.</title>
        <authorList>
            <person name="Hensen N."/>
            <person name="Bonometti L."/>
            <person name="Westerberg I."/>
            <person name="Brannstrom I.O."/>
            <person name="Guillou S."/>
            <person name="Cros-Aarteil S."/>
            <person name="Calhoun S."/>
            <person name="Haridas S."/>
            <person name="Kuo A."/>
            <person name="Mondo S."/>
            <person name="Pangilinan J."/>
            <person name="Riley R."/>
            <person name="LaButti K."/>
            <person name="Andreopoulos B."/>
            <person name="Lipzen A."/>
            <person name="Chen C."/>
            <person name="Yan M."/>
            <person name="Daum C."/>
            <person name="Ng V."/>
            <person name="Clum A."/>
            <person name="Steindorff A."/>
            <person name="Ohm R.A."/>
            <person name="Martin F."/>
            <person name="Silar P."/>
            <person name="Natvig D.O."/>
            <person name="Lalanne C."/>
            <person name="Gautier V."/>
            <person name="Ament-Velasquez S.L."/>
            <person name="Kruys A."/>
            <person name="Hutchinson M.I."/>
            <person name="Powell A.J."/>
            <person name="Barry K."/>
            <person name="Miller A.N."/>
            <person name="Grigoriev I.V."/>
            <person name="Debuchy R."/>
            <person name="Gladieux P."/>
            <person name="Hiltunen Thoren M."/>
            <person name="Johannesson H."/>
        </authorList>
    </citation>
    <scope>NUCLEOTIDE SEQUENCE</scope>
    <source>
        <strain evidence="2">PSN324</strain>
    </source>
</reference>